<feature type="domain" description="Helicase ATP-binding" evidence="8">
    <location>
        <begin position="492"/>
        <end position="657"/>
    </location>
</feature>
<keyword evidence="5" id="KW-0175">Coiled coil</keyword>
<keyword evidence="1" id="KW-0934">Plastid</keyword>
<comment type="caution">
    <text evidence="10">The sequence shown here is derived from an EMBL/GenBank/DDBJ whole genome shotgun (WGS) entry which is preliminary data.</text>
</comment>
<dbReference type="InterPro" id="IPR027417">
    <property type="entry name" value="P-loop_NTPase"/>
</dbReference>
<evidence type="ECO:0000256" key="3">
    <source>
        <dbReference type="ARBA" id="ARBA00023117"/>
    </source>
</evidence>
<name>A0A8T2RFC1_CERRI</name>
<dbReference type="Pfam" id="PF00439">
    <property type="entry name" value="Bromodomain"/>
    <property type="match status" value="1"/>
</dbReference>
<dbReference type="SUPFAM" id="SSF52540">
    <property type="entry name" value="P-loop containing nucleoside triphosphate hydrolases"/>
    <property type="match status" value="2"/>
</dbReference>
<keyword evidence="11" id="KW-1185">Reference proteome</keyword>
<dbReference type="PROSITE" id="PS50014">
    <property type="entry name" value="BROMODOMAIN_2"/>
    <property type="match status" value="1"/>
</dbReference>
<feature type="region of interest" description="Disordered" evidence="6">
    <location>
        <begin position="1592"/>
        <end position="1664"/>
    </location>
</feature>
<evidence type="ECO:0000259" key="9">
    <source>
        <dbReference type="PROSITE" id="PS51194"/>
    </source>
</evidence>
<protein>
    <recommendedName>
        <fullName evidence="12">ATP-dependent helicase BRM</fullName>
    </recommendedName>
</protein>
<dbReference type="PRINTS" id="PR00503">
    <property type="entry name" value="BROMODOMAIN"/>
</dbReference>
<evidence type="ECO:0000256" key="2">
    <source>
        <dbReference type="ARBA" id="ARBA00022801"/>
    </source>
</evidence>
<dbReference type="InterPro" id="IPR049730">
    <property type="entry name" value="SNF2/RAD54-like_C"/>
</dbReference>
<feature type="compositionally biased region" description="Low complexity" evidence="6">
    <location>
        <begin position="1289"/>
        <end position="1298"/>
    </location>
</feature>
<feature type="compositionally biased region" description="Polar residues" evidence="6">
    <location>
        <begin position="1215"/>
        <end position="1230"/>
    </location>
</feature>
<feature type="compositionally biased region" description="Acidic residues" evidence="6">
    <location>
        <begin position="1189"/>
        <end position="1198"/>
    </location>
</feature>
<evidence type="ECO:0000256" key="5">
    <source>
        <dbReference type="SAM" id="Coils"/>
    </source>
</evidence>
<keyword evidence="1" id="KW-0150">Chloroplast</keyword>
<dbReference type="InterPro" id="IPR036427">
    <property type="entry name" value="Bromodomain-like_sf"/>
</dbReference>
<evidence type="ECO:0000256" key="1">
    <source>
        <dbReference type="ARBA" id="ARBA00022528"/>
    </source>
</evidence>
<dbReference type="InterPro" id="IPR001650">
    <property type="entry name" value="Helicase_C-like"/>
</dbReference>
<evidence type="ECO:0000259" key="7">
    <source>
        <dbReference type="PROSITE" id="PS50014"/>
    </source>
</evidence>
<dbReference type="PROSITE" id="PS51194">
    <property type="entry name" value="HELICASE_CTER"/>
    <property type="match status" value="1"/>
</dbReference>
<feature type="region of interest" description="Disordered" evidence="6">
    <location>
        <begin position="1270"/>
        <end position="1357"/>
    </location>
</feature>
<dbReference type="FunFam" id="3.40.50.10810:FF:000017">
    <property type="entry name" value="ATP-dependent helicase BRM"/>
    <property type="match status" value="1"/>
</dbReference>
<feature type="compositionally biased region" description="Basic residues" evidence="6">
    <location>
        <begin position="1313"/>
        <end position="1326"/>
    </location>
</feature>
<dbReference type="Gene3D" id="3.40.50.10810">
    <property type="entry name" value="Tandem AAA-ATPase domain"/>
    <property type="match status" value="1"/>
</dbReference>
<evidence type="ECO:0000256" key="6">
    <source>
        <dbReference type="SAM" id="MobiDB-lite"/>
    </source>
</evidence>
<feature type="compositionally biased region" description="Polar residues" evidence="6">
    <location>
        <begin position="86"/>
        <end position="102"/>
    </location>
</feature>
<feature type="compositionally biased region" description="Basic and acidic residues" evidence="6">
    <location>
        <begin position="1139"/>
        <end position="1160"/>
    </location>
</feature>
<feature type="domain" description="Helicase C-terminal" evidence="9">
    <location>
        <begin position="813"/>
        <end position="963"/>
    </location>
</feature>
<dbReference type="SUPFAM" id="SSF47370">
    <property type="entry name" value="Bromodomain"/>
    <property type="match status" value="1"/>
</dbReference>
<feature type="compositionally biased region" description="Basic and acidic residues" evidence="6">
    <location>
        <begin position="1170"/>
        <end position="1188"/>
    </location>
</feature>
<dbReference type="GO" id="GO:0016787">
    <property type="term" value="F:hydrolase activity"/>
    <property type="evidence" value="ECO:0007669"/>
    <property type="project" value="UniProtKB-KW"/>
</dbReference>
<keyword evidence="3 4" id="KW-0103">Bromodomain</keyword>
<dbReference type="OrthoDB" id="6017at2759"/>
<feature type="domain" description="Bromo" evidence="7">
    <location>
        <begin position="1489"/>
        <end position="1551"/>
    </location>
</feature>
<evidence type="ECO:0000259" key="8">
    <source>
        <dbReference type="PROSITE" id="PS51192"/>
    </source>
</evidence>
<feature type="region of interest" description="Disordered" evidence="6">
    <location>
        <begin position="74"/>
        <end position="132"/>
    </location>
</feature>
<feature type="region of interest" description="Disordered" evidence="6">
    <location>
        <begin position="1108"/>
        <end position="1253"/>
    </location>
</feature>
<dbReference type="SMART" id="SM00490">
    <property type="entry name" value="HELICc"/>
    <property type="match status" value="1"/>
</dbReference>
<dbReference type="InterPro" id="IPR038718">
    <property type="entry name" value="SNF2-like_sf"/>
</dbReference>
<evidence type="ECO:0008006" key="12">
    <source>
        <dbReference type="Google" id="ProtNLM"/>
    </source>
</evidence>
<dbReference type="SMART" id="SM00297">
    <property type="entry name" value="BROMO"/>
    <property type="match status" value="1"/>
</dbReference>
<feature type="coiled-coil region" evidence="5">
    <location>
        <begin position="234"/>
        <end position="294"/>
    </location>
</feature>
<dbReference type="PROSITE" id="PS51192">
    <property type="entry name" value="HELICASE_ATP_BIND_1"/>
    <property type="match status" value="1"/>
</dbReference>
<proteinExistence type="predicted"/>
<keyword evidence="2" id="KW-0378">Hydrolase</keyword>
<dbReference type="Gene3D" id="3.40.50.300">
    <property type="entry name" value="P-loop containing nucleotide triphosphate hydrolases"/>
    <property type="match status" value="1"/>
</dbReference>
<gene>
    <name evidence="10" type="ORF">KP509_28G062400</name>
</gene>
<organism evidence="10 11">
    <name type="scientific">Ceratopteris richardii</name>
    <name type="common">Triangle waterfern</name>
    <dbReference type="NCBI Taxonomy" id="49495"/>
    <lineage>
        <taxon>Eukaryota</taxon>
        <taxon>Viridiplantae</taxon>
        <taxon>Streptophyta</taxon>
        <taxon>Embryophyta</taxon>
        <taxon>Tracheophyta</taxon>
        <taxon>Polypodiopsida</taxon>
        <taxon>Polypodiidae</taxon>
        <taxon>Polypodiales</taxon>
        <taxon>Pteridineae</taxon>
        <taxon>Pteridaceae</taxon>
        <taxon>Parkerioideae</taxon>
        <taxon>Ceratopteris</taxon>
    </lineage>
</organism>
<dbReference type="InterPro" id="IPR000330">
    <property type="entry name" value="SNF2_N"/>
</dbReference>
<feature type="compositionally biased region" description="Polar residues" evidence="6">
    <location>
        <begin position="109"/>
        <end position="120"/>
    </location>
</feature>
<dbReference type="Pfam" id="PF00176">
    <property type="entry name" value="SNF2-rel_dom"/>
    <property type="match status" value="1"/>
</dbReference>
<dbReference type="Proteomes" id="UP000825935">
    <property type="component" value="Chromosome 28"/>
</dbReference>
<dbReference type="Gene3D" id="1.20.5.170">
    <property type="match status" value="1"/>
</dbReference>
<sequence>MNNVERLPLPTASEGVPTVTAKDDIDRQGKLYAQNGAALKVEGFSHKAVMHAEKSEGSSHPPSHVNITIDQSSPALKLSDAHPTARPSNELVSSGQCVSVEQNLKDDSSLASSSNVTNTPCSPPNAAPSGSLVKRPAIPAAQSQQKPLQLLRRYRGPLFDFPPMGRKIDGLLQTSNPWGAPIALGYDVKQLLSKEGARVVDRRKSEKLRILDSLISSGMEKKGIPADVITKLRIEQKKLRLMALQSKIRDEVEEHQQDIMALSERGYRKFVRSCERQRAELARQVLQLQKSTREKQLKSLFSWRKRLLEAHWAIRDARTTRNRGVAKYHERMLREFSKRRDEDRNKRMEALKNNDVDTYREMLKQQQTKLPGDAVERFEVLNSFLSQTEDYLHKLGGKISAVKYQQEREEAAVAAMLAARAQGLSEEDVEAAAIHARDEVDARLQSPDRSLDSVNKYYKLAHAVNERIVRQPSMLRAGILRDYQLVGLQWMLSLYNNRLNGILADEMGLGKTVQVMALIAYLMEFKGNYGPHLIIVPNAVIVNWKSELLRWLPSVSCIFYVGGKEQRSKLYLQEVCAMKFNVLVTTYEFIMRDRSKLSKVEWKYLIIDEAQRMKDRDSRLSRDLDHFRCQRRLLLTGTPLQNDLRELWSLLNLLLPEVFDNSKSFQDWFSMPFQKDSSTVVSQDEEWLETEKKVIIIHRLHQILEPFMLRRRVEDVEGSLPAKVSIVLRCKMSALQAAIYDWIKATGTIRLNPQEEEARVAAGNGKRAKRAYAPLQNKCMELRKVCNHPLLNYPFYGERMHEFSVRSCGKLWILDRILIKLQHTGHRVLLFSTMTKLLDILEDYLQWRGLTYRRIDGTTTLESREAAIVEFNRPGSDCFIFLLSIRAAGRGLNLQTADTVIIYDPDPNPKNEEQAVARAHRIGQKREVRVIYMEAVVETISSFEREDEIRSGGRIDLDDDDMAGQDRYVGSVESLVRNTIQQHKIEMADEVINAGRFDQRTTQEERRLTLEALLRDEERYQERVHDVPSLQEVNRMIARTDEELEYFDQMDEEYDWPGEMLQHQQVPKWLCVGSREVNAAIAAMSKQALKRGTGEGLGTAEAEEKLLSEPFEKITKKPQDMPIDKNYGSSVDSSNRRKASLEEKDQIDLEIADERTMKDEDGYDDEEEGEIRRGYEEEKTDALMSREPEEGEVSEDESEERRETEVECLDIAPANDNQPLKSLNDASESSQGEEEDEAGKNEAEIGSTPSLIPQKFGSLAALDCRPTTQIMAEELEEGEIAASGDSHFEAQASEGSAQEQEEGEEEQAVQPSLKRKRSARQPRRRLLERVGISTLMPPERRPPSVHPGASQPAFERSHFSSDWQVPIQMEHRISLPLKRSHDEITEPIQTVPRRVDPTPLAVKRRQIEQTAVKKPPDSFSFQQPRSSLKHTRVSAPIEQHSIATEPQKEAVKSLGRVNTASGASFSGRMPETMQKKCKAALLKLKGTVEKEPQAAIIFELPKRTESPGYYKIIANPIDAWTIEQRLERHEYGSVLDFAADVLLMLENAARFYKSPEVKAYIRRLHAMYLQRMHHSFHDIDFTDLRTKPLSMISQPPMSSSFPHRQRPLQNVAQRSQTEPAAVMPVHSVARNEPKDERRALKSTPTENSKRSHKKVKTPQVVQKASERIKMKQELGKTCDFDELRHPLDLVFCRKKRKQRGRASSKIRTINAVAPTDASHSGRSTMVNRTVLEYENRIGVKIATKKARTAAVNSGGESTRHLGMLKPVSGMAGLQSSPSPAAISQRGPPDRFQVPGILHNRGPGILGFGNQWLTPVKKMRTDGGKRRPSHM</sequence>
<evidence type="ECO:0000256" key="4">
    <source>
        <dbReference type="PROSITE-ProRule" id="PRU00035"/>
    </source>
</evidence>
<dbReference type="EMBL" id="CM035433">
    <property type="protein sequence ID" value="KAH7294245.1"/>
    <property type="molecule type" value="Genomic_DNA"/>
</dbReference>
<feature type="compositionally biased region" description="Basic and acidic residues" evidence="6">
    <location>
        <begin position="1108"/>
        <end position="1123"/>
    </location>
</feature>
<feature type="compositionally biased region" description="Basic and acidic residues" evidence="6">
    <location>
        <begin position="1629"/>
        <end position="1639"/>
    </location>
</feature>
<accession>A0A8T2RFC1</accession>
<evidence type="ECO:0000313" key="11">
    <source>
        <dbReference type="Proteomes" id="UP000825935"/>
    </source>
</evidence>
<dbReference type="Gene3D" id="1.20.920.10">
    <property type="entry name" value="Bromodomain-like"/>
    <property type="match status" value="1"/>
</dbReference>
<feature type="compositionally biased region" description="Polar residues" evidence="6">
    <location>
        <begin position="1592"/>
        <end position="1618"/>
    </location>
</feature>
<dbReference type="Pfam" id="PF00271">
    <property type="entry name" value="Helicase_C"/>
    <property type="match status" value="1"/>
</dbReference>
<dbReference type="PANTHER" id="PTHR10799">
    <property type="entry name" value="SNF2/RAD54 HELICASE FAMILY"/>
    <property type="match status" value="1"/>
</dbReference>
<dbReference type="CDD" id="cd18793">
    <property type="entry name" value="SF2_C_SNF"/>
    <property type="match status" value="1"/>
</dbReference>
<evidence type="ECO:0000313" key="10">
    <source>
        <dbReference type="EMBL" id="KAH7294245.1"/>
    </source>
</evidence>
<dbReference type="InterPro" id="IPR001487">
    <property type="entry name" value="Bromodomain"/>
</dbReference>
<dbReference type="InterPro" id="IPR014001">
    <property type="entry name" value="Helicase_ATP-bd"/>
</dbReference>
<dbReference type="SMART" id="SM00487">
    <property type="entry name" value="DEXDc"/>
    <property type="match status" value="1"/>
</dbReference>
<dbReference type="GO" id="GO:0005524">
    <property type="term" value="F:ATP binding"/>
    <property type="evidence" value="ECO:0007669"/>
    <property type="project" value="InterPro"/>
</dbReference>
<reference evidence="10" key="1">
    <citation type="submission" date="2021-08" db="EMBL/GenBank/DDBJ databases">
        <title>WGS assembly of Ceratopteris richardii.</title>
        <authorList>
            <person name="Marchant D.B."/>
            <person name="Chen G."/>
            <person name="Jenkins J."/>
            <person name="Shu S."/>
            <person name="Leebens-Mack J."/>
            <person name="Grimwood J."/>
            <person name="Schmutz J."/>
            <person name="Soltis P."/>
            <person name="Soltis D."/>
            <person name="Chen Z.-H."/>
        </authorList>
    </citation>
    <scope>NUCLEOTIDE SEQUENCE</scope>
    <source>
        <strain evidence="10">Whitten #5841</strain>
        <tissue evidence="10">Leaf</tissue>
    </source>
</reference>